<comment type="subcellular location">
    <subcellularLocation>
        <location evidence="1">Nucleus</location>
    </subcellularLocation>
</comment>
<dbReference type="SUPFAM" id="SSF57667">
    <property type="entry name" value="beta-beta-alpha zinc fingers"/>
    <property type="match status" value="3"/>
</dbReference>
<reference evidence="12 13" key="1">
    <citation type="submission" date="2016-07" db="EMBL/GenBank/DDBJ databases">
        <title>Pervasive Adenine N6-methylation of Active Genes in Fungi.</title>
        <authorList>
            <consortium name="DOE Joint Genome Institute"/>
            <person name="Mondo S.J."/>
            <person name="Dannebaum R.O."/>
            <person name="Kuo R.C."/>
            <person name="Labutti K."/>
            <person name="Haridas S."/>
            <person name="Kuo A."/>
            <person name="Salamov A."/>
            <person name="Ahrendt S.R."/>
            <person name="Lipzen A."/>
            <person name="Sullivan W."/>
            <person name="Andreopoulos W.B."/>
            <person name="Clum A."/>
            <person name="Lindquist E."/>
            <person name="Daum C."/>
            <person name="Ramamoorthy G.K."/>
            <person name="Gryganskyi A."/>
            <person name="Culley D."/>
            <person name="Magnuson J.K."/>
            <person name="James T.Y."/>
            <person name="O'Malley M.A."/>
            <person name="Stajich J.E."/>
            <person name="Spatafora J.W."/>
            <person name="Visel A."/>
            <person name="Grigoriev I.V."/>
        </authorList>
    </citation>
    <scope>NUCLEOTIDE SEQUENCE [LARGE SCALE GENOMIC DNA]</scope>
    <source>
        <strain evidence="12 13">NRRL 2496</strain>
    </source>
</reference>
<feature type="compositionally biased region" description="Basic residues" evidence="10">
    <location>
        <begin position="466"/>
        <end position="479"/>
    </location>
</feature>
<dbReference type="Proteomes" id="UP000242180">
    <property type="component" value="Unassembled WGS sequence"/>
</dbReference>
<dbReference type="FunFam" id="3.30.160.60:FF:000072">
    <property type="entry name" value="zinc finger protein 143 isoform X1"/>
    <property type="match status" value="1"/>
</dbReference>
<feature type="compositionally biased region" description="Basic and acidic residues" evidence="10">
    <location>
        <begin position="150"/>
        <end position="162"/>
    </location>
</feature>
<dbReference type="EMBL" id="MCGN01000002">
    <property type="protein sequence ID" value="ORZ01243.1"/>
    <property type="molecule type" value="Genomic_DNA"/>
</dbReference>
<keyword evidence="3" id="KW-0677">Repeat</keyword>
<keyword evidence="5" id="KW-0862">Zinc</keyword>
<comment type="caution">
    <text evidence="12">The sequence shown here is derived from an EMBL/GenBank/DDBJ whole genome shotgun (WGS) entry which is preliminary data.</text>
</comment>
<feature type="region of interest" description="Disordered" evidence="10">
    <location>
        <begin position="458"/>
        <end position="498"/>
    </location>
</feature>
<keyword evidence="2" id="KW-0479">Metal-binding</keyword>
<keyword evidence="8" id="KW-0539">Nucleus</keyword>
<evidence type="ECO:0000256" key="9">
    <source>
        <dbReference type="PROSITE-ProRule" id="PRU00042"/>
    </source>
</evidence>
<keyword evidence="4 9" id="KW-0863">Zinc-finger</keyword>
<feature type="compositionally biased region" description="Polar residues" evidence="10">
    <location>
        <begin position="489"/>
        <end position="498"/>
    </location>
</feature>
<proteinExistence type="predicted"/>
<dbReference type="InterPro" id="IPR051007">
    <property type="entry name" value="creA/MIG_C2H2-ZnF"/>
</dbReference>
<dbReference type="GO" id="GO:0008270">
    <property type="term" value="F:zinc ion binding"/>
    <property type="evidence" value="ECO:0007669"/>
    <property type="project" value="UniProtKB-KW"/>
</dbReference>
<evidence type="ECO:0000256" key="5">
    <source>
        <dbReference type="ARBA" id="ARBA00022833"/>
    </source>
</evidence>
<dbReference type="PROSITE" id="PS00028">
    <property type="entry name" value="ZINC_FINGER_C2H2_1"/>
    <property type="match status" value="4"/>
</dbReference>
<feature type="region of interest" description="Disordered" evidence="10">
    <location>
        <begin position="263"/>
        <end position="291"/>
    </location>
</feature>
<dbReference type="PANTHER" id="PTHR47428:SF2">
    <property type="entry name" value="ZINC FINGER PROTEIN RSV1"/>
    <property type="match status" value="1"/>
</dbReference>
<dbReference type="InterPro" id="IPR036236">
    <property type="entry name" value="Znf_C2H2_sf"/>
</dbReference>
<keyword evidence="7" id="KW-0804">Transcription</keyword>
<keyword evidence="6" id="KW-0805">Transcription regulation</keyword>
<evidence type="ECO:0000256" key="6">
    <source>
        <dbReference type="ARBA" id="ARBA00023015"/>
    </source>
</evidence>
<dbReference type="GO" id="GO:0000981">
    <property type="term" value="F:DNA-binding transcription factor activity, RNA polymerase II-specific"/>
    <property type="evidence" value="ECO:0007669"/>
    <property type="project" value="UniProtKB-ARBA"/>
</dbReference>
<feature type="domain" description="C2H2-type" evidence="11">
    <location>
        <begin position="415"/>
        <end position="444"/>
    </location>
</feature>
<keyword evidence="13" id="KW-1185">Reference proteome</keyword>
<evidence type="ECO:0000256" key="7">
    <source>
        <dbReference type="ARBA" id="ARBA00023163"/>
    </source>
</evidence>
<feature type="domain" description="C2H2-type" evidence="11">
    <location>
        <begin position="210"/>
        <end position="239"/>
    </location>
</feature>
<feature type="compositionally biased region" description="Low complexity" evidence="10">
    <location>
        <begin position="178"/>
        <end position="195"/>
    </location>
</feature>
<evidence type="ECO:0000259" key="11">
    <source>
        <dbReference type="PROSITE" id="PS50157"/>
    </source>
</evidence>
<dbReference type="FunFam" id="3.30.160.60:FF:000446">
    <property type="entry name" value="Zinc finger protein"/>
    <property type="match status" value="1"/>
</dbReference>
<feature type="domain" description="C2H2-type" evidence="11">
    <location>
        <begin position="240"/>
        <end position="269"/>
    </location>
</feature>
<evidence type="ECO:0000313" key="12">
    <source>
        <dbReference type="EMBL" id="ORZ01243.1"/>
    </source>
</evidence>
<feature type="domain" description="C2H2-type" evidence="11">
    <location>
        <begin position="445"/>
        <end position="474"/>
    </location>
</feature>
<dbReference type="PROSITE" id="PS50157">
    <property type="entry name" value="ZINC_FINGER_C2H2_2"/>
    <property type="match status" value="4"/>
</dbReference>
<evidence type="ECO:0000256" key="8">
    <source>
        <dbReference type="ARBA" id="ARBA00023242"/>
    </source>
</evidence>
<dbReference type="GO" id="GO:0000433">
    <property type="term" value="P:carbon catabolite repression of transcription from RNA polymerase II promoter by glucose"/>
    <property type="evidence" value="ECO:0007669"/>
    <property type="project" value="TreeGrafter"/>
</dbReference>
<dbReference type="PANTHER" id="PTHR47428">
    <property type="entry name" value="REGULATORY PROTEIN MIG1-RELATED"/>
    <property type="match status" value="1"/>
</dbReference>
<dbReference type="OrthoDB" id="6365676at2759"/>
<sequence length="498" mass="56547">MEQSMTAMSAYHPDTPPQPEKLPSITMLPSLEMTTPPLHSNDFMNAPVKGNLIEQFGDHTMQPFLQQAPGQAQFYSVSPPLTPAVSPAAFLDSFEYNKRKFSVDVGPFAFNAQSAFDQDELYRRSSACSAMSFDDAMQHQNYAPFIQGSHDAHHDHQQEHQKPLTLFGNTSLYPPSPNQQQLQRQQSHEQSAASKSSRRKSTRNNADHKHICKYPYCGWSFKRYEHLKRHMLVHTGERPHMCQFPGCGKSFSRSDNFHAHCRTHAKKGGNSRRSSKKTSSADPAGFPAAEECSQPSADFSLVSMNIYEDPHADVNAVYSRCSSQDSFDVPSDTFQQQQQQQQQQYIPMTSGPFVPPTSLLSHEQGQASFFMPSPPDLPQYYLPEQTLPVAGASTIPVADSPISTDCQHDAQQKTHVCPMPQCQRRFKRLEHLKRHMRIHTHERPFACNFPNCTKTFSRSDNLSQHMKTHQRHEKRRRQRNIQEQQQEQSGAWSPASSC</sequence>
<dbReference type="STRING" id="13706.A0A1X2HPD3"/>
<feature type="compositionally biased region" description="Basic residues" evidence="10">
    <location>
        <begin position="263"/>
        <end position="276"/>
    </location>
</feature>
<evidence type="ECO:0000256" key="10">
    <source>
        <dbReference type="SAM" id="MobiDB-lite"/>
    </source>
</evidence>
<dbReference type="FunFam" id="3.30.160.60:FF:000125">
    <property type="entry name" value="Putative zinc finger protein 143"/>
    <property type="match status" value="1"/>
</dbReference>
<evidence type="ECO:0000256" key="1">
    <source>
        <dbReference type="ARBA" id="ARBA00004123"/>
    </source>
</evidence>
<evidence type="ECO:0000313" key="13">
    <source>
        <dbReference type="Proteomes" id="UP000242180"/>
    </source>
</evidence>
<dbReference type="Pfam" id="PF00096">
    <property type="entry name" value="zf-C2H2"/>
    <property type="match status" value="3"/>
</dbReference>
<evidence type="ECO:0000256" key="2">
    <source>
        <dbReference type="ARBA" id="ARBA00022723"/>
    </source>
</evidence>
<feature type="region of interest" description="Disordered" evidence="10">
    <location>
        <begin position="1"/>
        <end position="23"/>
    </location>
</feature>
<dbReference type="InParanoid" id="A0A1X2HPD3"/>
<dbReference type="Gene3D" id="3.30.160.60">
    <property type="entry name" value="Classic Zinc Finger"/>
    <property type="match status" value="4"/>
</dbReference>
<gene>
    <name evidence="12" type="ORF">BCR43DRAFT_453649</name>
</gene>
<dbReference type="SMART" id="SM00355">
    <property type="entry name" value="ZnF_C2H2"/>
    <property type="match status" value="4"/>
</dbReference>
<accession>A0A1X2HPD3</accession>
<evidence type="ECO:0000256" key="3">
    <source>
        <dbReference type="ARBA" id="ARBA00022737"/>
    </source>
</evidence>
<name>A0A1X2HPD3_SYNRA</name>
<dbReference type="GO" id="GO:0000978">
    <property type="term" value="F:RNA polymerase II cis-regulatory region sequence-specific DNA binding"/>
    <property type="evidence" value="ECO:0007669"/>
    <property type="project" value="TreeGrafter"/>
</dbReference>
<evidence type="ECO:0000256" key="4">
    <source>
        <dbReference type="ARBA" id="ARBA00022771"/>
    </source>
</evidence>
<dbReference type="GO" id="GO:0005737">
    <property type="term" value="C:cytoplasm"/>
    <property type="evidence" value="ECO:0007669"/>
    <property type="project" value="TreeGrafter"/>
</dbReference>
<dbReference type="GO" id="GO:0005634">
    <property type="term" value="C:nucleus"/>
    <property type="evidence" value="ECO:0007669"/>
    <property type="project" value="UniProtKB-SubCell"/>
</dbReference>
<dbReference type="InterPro" id="IPR013087">
    <property type="entry name" value="Znf_C2H2_type"/>
</dbReference>
<dbReference type="AlphaFoldDB" id="A0A1X2HPD3"/>
<feature type="region of interest" description="Disordered" evidence="10">
    <location>
        <begin position="150"/>
        <end position="205"/>
    </location>
</feature>
<organism evidence="12 13">
    <name type="scientific">Syncephalastrum racemosum</name>
    <name type="common">Filamentous fungus</name>
    <dbReference type="NCBI Taxonomy" id="13706"/>
    <lineage>
        <taxon>Eukaryota</taxon>
        <taxon>Fungi</taxon>
        <taxon>Fungi incertae sedis</taxon>
        <taxon>Mucoromycota</taxon>
        <taxon>Mucoromycotina</taxon>
        <taxon>Mucoromycetes</taxon>
        <taxon>Mucorales</taxon>
        <taxon>Syncephalastraceae</taxon>
        <taxon>Syncephalastrum</taxon>
    </lineage>
</organism>
<protein>
    <recommendedName>
        <fullName evidence="11">C2H2-type domain-containing protein</fullName>
    </recommendedName>
</protein>